<evidence type="ECO:0000313" key="5">
    <source>
        <dbReference type="EMBL" id="KZM87582.1"/>
    </source>
</evidence>
<evidence type="ECO:0000256" key="3">
    <source>
        <dbReference type="ARBA" id="ARBA00022801"/>
    </source>
</evidence>
<dbReference type="FunFam" id="3.90.79.10:FF:000015">
    <property type="entry name" value="Nudix hydrolase 8"/>
    <property type="match status" value="1"/>
</dbReference>
<comment type="similarity">
    <text evidence="1">Belongs to the Nudix hydrolase family.</text>
</comment>
<dbReference type="OrthoDB" id="447842at2759"/>
<evidence type="ECO:0000256" key="1">
    <source>
        <dbReference type="ARBA" id="ARBA00005582"/>
    </source>
</evidence>
<dbReference type="Gene3D" id="3.90.79.10">
    <property type="entry name" value="Nucleoside Triphosphate Pyrophosphohydrolase"/>
    <property type="match status" value="1"/>
</dbReference>
<dbReference type="GO" id="GO:0046872">
    <property type="term" value="F:metal ion binding"/>
    <property type="evidence" value="ECO:0007669"/>
    <property type="project" value="UniProtKB-KW"/>
</dbReference>
<accession>A0A161ZKE6</accession>
<comment type="caution">
    <text evidence="5">The sequence shown here is derived from an EMBL/GenBank/DDBJ whole genome shotgun (WGS) entry which is preliminary data.</text>
</comment>
<keyword evidence="3" id="KW-0378">Hydrolase</keyword>
<dbReference type="SUPFAM" id="SSF55811">
    <property type="entry name" value="Nudix"/>
    <property type="match status" value="1"/>
</dbReference>
<dbReference type="PANTHER" id="PTHR13994:SF53">
    <property type="entry name" value="NUDIX HYDROLASE 8-LIKE"/>
    <property type="match status" value="1"/>
</dbReference>
<organism evidence="5">
    <name type="scientific">Daucus carota subsp. sativus</name>
    <name type="common">Carrot</name>
    <dbReference type="NCBI Taxonomy" id="79200"/>
    <lineage>
        <taxon>Eukaryota</taxon>
        <taxon>Viridiplantae</taxon>
        <taxon>Streptophyta</taxon>
        <taxon>Embryophyta</taxon>
        <taxon>Tracheophyta</taxon>
        <taxon>Spermatophyta</taxon>
        <taxon>Magnoliopsida</taxon>
        <taxon>eudicotyledons</taxon>
        <taxon>Gunneridae</taxon>
        <taxon>Pentapetalae</taxon>
        <taxon>asterids</taxon>
        <taxon>campanulids</taxon>
        <taxon>Apiales</taxon>
        <taxon>Apiaceae</taxon>
        <taxon>Apioideae</taxon>
        <taxon>Scandiceae</taxon>
        <taxon>Daucinae</taxon>
        <taxon>Daucus</taxon>
        <taxon>Daucus sect. Daucus</taxon>
    </lineage>
</organism>
<dbReference type="InterPro" id="IPR015797">
    <property type="entry name" value="NUDIX_hydrolase-like_dom_sf"/>
</dbReference>
<dbReference type="FunFam" id="3.40.630.30:FF:000016">
    <property type="entry name" value="nudix hydrolase 2"/>
    <property type="match status" value="1"/>
</dbReference>
<dbReference type="Pfam" id="PF18290">
    <property type="entry name" value="Nudix_hydro"/>
    <property type="match status" value="1"/>
</dbReference>
<evidence type="ECO:0000259" key="4">
    <source>
        <dbReference type="PROSITE" id="PS51462"/>
    </source>
</evidence>
<proteinExistence type="inferred from homology"/>
<protein>
    <recommendedName>
        <fullName evidence="4">Nudix hydrolase domain-containing protein</fullName>
    </recommendedName>
</protein>
<name>A0A161ZKE6_DAUCS</name>
<evidence type="ECO:0000256" key="2">
    <source>
        <dbReference type="ARBA" id="ARBA00022723"/>
    </source>
</evidence>
<dbReference type="CDD" id="cd04670">
    <property type="entry name" value="NUDIX_ASFGF2_Nudt6"/>
    <property type="match status" value="1"/>
</dbReference>
<dbReference type="Pfam" id="PF00293">
    <property type="entry name" value="NUDIX"/>
    <property type="match status" value="1"/>
</dbReference>
<dbReference type="Gene3D" id="3.40.630.30">
    <property type="match status" value="1"/>
</dbReference>
<sequence length="345" mass="38753">MVVSHCSSSYYRHIVQSPYISWSMEGDYRGLSSKISVQPFATKLLNATVTNFPCLLQGGQHKHKKGVQVLSQNISPPSFAVEYLDGREDEYNGVIIDPESLPSSANAFASALKASLSNWKLKGKKGIWMKILQEQVDLVPIAIQEGFHFHHAEPGYVMLTYWIPTGPCLLPASPSHQIGIAAFVINEKQEILVVKEKCPCTCSGVWKLPTGYINKCLLLLAMQSEEIYDGATREVKEETGIDTAFLEMVAFRHAQLVAFEKSDLMFVCMLKPLSTEITIDEKEIEDAKWIQVEELIAQPYYQQDELLKTVTAICMAAHQNRCYGFTAHQLTSIFDGQPSNLYYRT</sequence>
<dbReference type="InterPro" id="IPR000086">
    <property type="entry name" value="NUDIX_hydrolase_dom"/>
</dbReference>
<dbReference type="Gramene" id="KZM87582">
    <property type="protein sequence ID" value="KZM87582"/>
    <property type="gene ID" value="DCAR_024708"/>
</dbReference>
<dbReference type="PRINTS" id="PR01356">
    <property type="entry name" value="GFGPROTEIN"/>
</dbReference>
<gene>
    <name evidence="5" type="ORF">DCAR_024708</name>
</gene>
<dbReference type="PROSITE" id="PS51462">
    <property type="entry name" value="NUDIX"/>
    <property type="match status" value="1"/>
</dbReference>
<dbReference type="EMBL" id="LNRQ01000007">
    <property type="protein sequence ID" value="KZM87582.1"/>
    <property type="molecule type" value="Genomic_DNA"/>
</dbReference>
<dbReference type="GO" id="GO:0035529">
    <property type="term" value="F:NADH pyrophosphatase activity"/>
    <property type="evidence" value="ECO:0007669"/>
    <property type="project" value="TreeGrafter"/>
</dbReference>
<dbReference type="GO" id="GO:0047631">
    <property type="term" value="F:ADP-ribose diphosphatase activity"/>
    <property type="evidence" value="ECO:0007669"/>
    <property type="project" value="TreeGrafter"/>
</dbReference>
<feature type="domain" description="Nudix hydrolase" evidence="4">
    <location>
        <begin position="175"/>
        <end position="312"/>
    </location>
</feature>
<dbReference type="OMA" id="NYHHAEP"/>
<keyword evidence="2" id="KW-0479">Metal-binding</keyword>
<dbReference type="GO" id="GO:0051287">
    <property type="term" value="F:NAD binding"/>
    <property type="evidence" value="ECO:0007669"/>
    <property type="project" value="TreeGrafter"/>
</dbReference>
<reference evidence="5" key="1">
    <citation type="journal article" date="2016" name="Nat. Genet.">
        <title>A high-quality carrot genome assembly provides new insights into carotenoid accumulation and asterid genome evolution.</title>
        <authorList>
            <person name="Iorizzo M."/>
            <person name="Ellison S."/>
            <person name="Senalik D."/>
            <person name="Zeng P."/>
            <person name="Satapoomin P."/>
            <person name="Huang J."/>
            <person name="Bowman M."/>
            <person name="Iovene M."/>
            <person name="Sanseverino W."/>
            <person name="Cavagnaro P."/>
            <person name="Yildiz M."/>
            <person name="Macko-Podgorni A."/>
            <person name="Moranska E."/>
            <person name="Grzebelus E."/>
            <person name="Grzebelus D."/>
            <person name="Ashrafi H."/>
            <person name="Zheng Z."/>
            <person name="Cheng S."/>
            <person name="Spooner D."/>
            <person name="Van Deynze A."/>
            <person name="Simon P."/>
        </authorList>
    </citation>
    <scope>NUCLEOTIDE SEQUENCE [LARGE SCALE GENOMIC DNA]</scope>
    <source>
        <tissue evidence="5">Leaf</tissue>
    </source>
</reference>
<dbReference type="AlphaFoldDB" id="A0A161ZKE6"/>
<dbReference type="InterPro" id="IPR040618">
    <property type="entry name" value="Pre-Nudix"/>
</dbReference>
<dbReference type="InterPro" id="IPR003293">
    <property type="entry name" value="Nudix_hydrolase6-like"/>
</dbReference>
<dbReference type="PANTHER" id="PTHR13994">
    <property type="entry name" value="NUDIX HYDROLASE RELATED"/>
    <property type="match status" value="1"/>
</dbReference>